<dbReference type="InterPro" id="IPR003594">
    <property type="entry name" value="HATPase_dom"/>
</dbReference>
<feature type="domain" description="PAC" evidence="15">
    <location>
        <begin position="569"/>
        <end position="627"/>
    </location>
</feature>
<dbReference type="InterPro" id="IPR003661">
    <property type="entry name" value="HisK_dim/P_dom"/>
</dbReference>
<dbReference type="RefSeq" id="WP_311662588.1">
    <property type="nucleotide sequence ID" value="NZ_JAVRHT010000010.1"/>
</dbReference>
<evidence type="ECO:0000259" key="14">
    <source>
        <dbReference type="PROSITE" id="PS50112"/>
    </source>
</evidence>
<dbReference type="Pfam" id="PF02518">
    <property type="entry name" value="HATPase_c"/>
    <property type="match status" value="1"/>
</dbReference>
<feature type="domain" description="Histidine kinase" evidence="12">
    <location>
        <begin position="797"/>
        <end position="1018"/>
    </location>
</feature>
<dbReference type="SMART" id="SM00065">
    <property type="entry name" value="GAF"/>
    <property type="match status" value="2"/>
</dbReference>
<keyword evidence="6" id="KW-0418">Kinase</keyword>
<feature type="region of interest" description="Disordered" evidence="11">
    <location>
        <begin position="1156"/>
        <end position="1177"/>
    </location>
</feature>
<dbReference type="Gene3D" id="3.30.565.10">
    <property type="entry name" value="Histidine kinase-like ATPase, C-terminal domain"/>
    <property type="match status" value="1"/>
</dbReference>
<dbReference type="InterPro" id="IPR000700">
    <property type="entry name" value="PAS-assoc_C"/>
</dbReference>
<keyword evidence="3 9" id="KW-0597">Phosphoprotein</keyword>
<keyword evidence="17" id="KW-1185">Reference proteome</keyword>
<feature type="domain" description="PAS" evidence="14">
    <location>
        <begin position="494"/>
        <end position="549"/>
    </location>
</feature>
<dbReference type="PROSITE" id="PS50113">
    <property type="entry name" value="PAC"/>
    <property type="match status" value="1"/>
</dbReference>
<dbReference type="SUPFAM" id="SSF52172">
    <property type="entry name" value="CheY-like"/>
    <property type="match status" value="1"/>
</dbReference>
<feature type="modified residue" description="4-aspartylphosphate" evidence="9">
    <location>
        <position position="1090"/>
    </location>
</feature>
<gene>
    <name evidence="16" type="ORF">RM540_05730</name>
</gene>
<dbReference type="PROSITE" id="PS50112">
    <property type="entry name" value="PAS"/>
    <property type="match status" value="3"/>
</dbReference>
<evidence type="ECO:0000256" key="1">
    <source>
        <dbReference type="ARBA" id="ARBA00000085"/>
    </source>
</evidence>
<dbReference type="Proteomes" id="UP001267426">
    <property type="component" value="Unassembled WGS sequence"/>
</dbReference>
<feature type="compositionally biased region" description="Pro residues" evidence="11">
    <location>
        <begin position="1157"/>
        <end position="1177"/>
    </location>
</feature>
<dbReference type="InterPro" id="IPR000014">
    <property type="entry name" value="PAS"/>
</dbReference>
<protein>
    <recommendedName>
        <fullName evidence="2">histidine kinase</fullName>
        <ecNumber evidence="2">2.7.13.3</ecNumber>
    </recommendedName>
</protein>
<feature type="domain" description="PAS" evidence="14">
    <location>
        <begin position="196"/>
        <end position="266"/>
    </location>
</feature>
<keyword evidence="5" id="KW-0547">Nucleotide-binding</keyword>
<feature type="coiled-coil region" evidence="10">
    <location>
        <begin position="622"/>
        <end position="649"/>
    </location>
</feature>
<accession>A0ABU3BPM7</accession>
<evidence type="ECO:0000256" key="4">
    <source>
        <dbReference type="ARBA" id="ARBA00022679"/>
    </source>
</evidence>
<dbReference type="InterPro" id="IPR013767">
    <property type="entry name" value="PAS_fold"/>
</dbReference>
<evidence type="ECO:0000256" key="3">
    <source>
        <dbReference type="ARBA" id="ARBA00022553"/>
    </source>
</evidence>
<dbReference type="PROSITE" id="PS50109">
    <property type="entry name" value="HIS_KIN"/>
    <property type="match status" value="1"/>
</dbReference>
<dbReference type="SMART" id="SM00388">
    <property type="entry name" value="HisKA"/>
    <property type="match status" value="1"/>
</dbReference>
<evidence type="ECO:0000313" key="17">
    <source>
        <dbReference type="Proteomes" id="UP001267426"/>
    </source>
</evidence>
<dbReference type="PANTHER" id="PTHR43065">
    <property type="entry name" value="SENSOR HISTIDINE KINASE"/>
    <property type="match status" value="1"/>
</dbReference>
<evidence type="ECO:0000259" key="15">
    <source>
        <dbReference type="PROSITE" id="PS50113"/>
    </source>
</evidence>
<dbReference type="InterPro" id="IPR001789">
    <property type="entry name" value="Sig_transdc_resp-reg_receiver"/>
</dbReference>
<dbReference type="InterPro" id="IPR005467">
    <property type="entry name" value="His_kinase_dom"/>
</dbReference>
<evidence type="ECO:0000259" key="13">
    <source>
        <dbReference type="PROSITE" id="PS50110"/>
    </source>
</evidence>
<dbReference type="SMART" id="SM00086">
    <property type="entry name" value="PAC"/>
    <property type="match status" value="2"/>
</dbReference>
<evidence type="ECO:0000256" key="8">
    <source>
        <dbReference type="ARBA" id="ARBA00023012"/>
    </source>
</evidence>
<dbReference type="PROSITE" id="PS50110">
    <property type="entry name" value="RESPONSE_REGULATORY"/>
    <property type="match status" value="1"/>
</dbReference>
<dbReference type="InterPro" id="IPR035965">
    <property type="entry name" value="PAS-like_dom_sf"/>
</dbReference>
<dbReference type="SMART" id="SM00448">
    <property type="entry name" value="REC"/>
    <property type="match status" value="1"/>
</dbReference>
<dbReference type="InterPro" id="IPR001610">
    <property type="entry name" value="PAC"/>
</dbReference>
<dbReference type="SUPFAM" id="SSF55781">
    <property type="entry name" value="GAF domain-like"/>
    <property type="match status" value="2"/>
</dbReference>
<feature type="domain" description="PAS" evidence="14">
    <location>
        <begin position="670"/>
        <end position="733"/>
    </location>
</feature>
<evidence type="ECO:0000259" key="12">
    <source>
        <dbReference type="PROSITE" id="PS50109"/>
    </source>
</evidence>
<dbReference type="Pfam" id="PF00512">
    <property type="entry name" value="HisKA"/>
    <property type="match status" value="1"/>
</dbReference>
<dbReference type="SMART" id="SM00091">
    <property type="entry name" value="PAS"/>
    <property type="match status" value="3"/>
</dbReference>
<evidence type="ECO:0000256" key="2">
    <source>
        <dbReference type="ARBA" id="ARBA00012438"/>
    </source>
</evidence>
<dbReference type="EMBL" id="JAVRHT010000010">
    <property type="protein sequence ID" value="MDT0631245.1"/>
    <property type="molecule type" value="Genomic_DNA"/>
</dbReference>
<dbReference type="PANTHER" id="PTHR43065:SF46">
    <property type="entry name" value="C4-DICARBOXYLATE TRANSPORT SENSOR PROTEIN DCTB"/>
    <property type="match status" value="1"/>
</dbReference>
<comment type="caution">
    <text evidence="16">The sequence shown here is derived from an EMBL/GenBank/DDBJ whole genome shotgun (WGS) entry which is preliminary data.</text>
</comment>
<dbReference type="InterPro" id="IPR004358">
    <property type="entry name" value="Sig_transdc_His_kin-like_C"/>
</dbReference>
<dbReference type="SUPFAM" id="SSF55785">
    <property type="entry name" value="PYP-like sensor domain (PAS domain)"/>
    <property type="match status" value="3"/>
</dbReference>
<dbReference type="CDD" id="cd00130">
    <property type="entry name" value="PAS"/>
    <property type="match status" value="2"/>
</dbReference>
<dbReference type="InterPro" id="IPR029016">
    <property type="entry name" value="GAF-like_dom_sf"/>
</dbReference>
<reference evidence="16 17" key="1">
    <citation type="submission" date="2023-09" db="EMBL/GenBank/DDBJ databases">
        <authorList>
            <person name="Rey-Velasco X."/>
        </authorList>
    </citation>
    <scope>NUCLEOTIDE SEQUENCE [LARGE SCALE GENOMIC DNA]</scope>
    <source>
        <strain evidence="16 17">F394</strain>
    </source>
</reference>
<evidence type="ECO:0000256" key="5">
    <source>
        <dbReference type="ARBA" id="ARBA00022741"/>
    </source>
</evidence>
<dbReference type="Pfam" id="PF08448">
    <property type="entry name" value="PAS_4"/>
    <property type="match status" value="2"/>
</dbReference>
<keyword evidence="8" id="KW-0902">Two-component regulatory system</keyword>
<dbReference type="InterPro" id="IPR003018">
    <property type="entry name" value="GAF"/>
</dbReference>
<dbReference type="InterPro" id="IPR036890">
    <property type="entry name" value="HATPase_C_sf"/>
</dbReference>
<dbReference type="PRINTS" id="PR00344">
    <property type="entry name" value="BCTRLSENSOR"/>
</dbReference>
<keyword evidence="4" id="KW-0808">Transferase</keyword>
<dbReference type="InterPro" id="IPR011006">
    <property type="entry name" value="CheY-like_superfamily"/>
</dbReference>
<feature type="domain" description="Response regulatory" evidence="13">
    <location>
        <begin position="1040"/>
        <end position="1154"/>
    </location>
</feature>
<keyword evidence="10" id="KW-0175">Coiled coil</keyword>
<dbReference type="CDD" id="cd00082">
    <property type="entry name" value="HisKA"/>
    <property type="match status" value="1"/>
</dbReference>
<keyword evidence="7" id="KW-0067">ATP-binding</keyword>
<evidence type="ECO:0000256" key="11">
    <source>
        <dbReference type="SAM" id="MobiDB-lite"/>
    </source>
</evidence>
<dbReference type="NCBIfam" id="TIGR00229">
    <property type="entry name" value="sensory_box"/>
    <property type="match status" value="3"/>
</dbReference>
<dbReference type="InterPro" id="IPR013656">
    <property type="entry name" value="PAS_4"/>
</dbReference>
<dbReference type="Pfam" id="PF01590">
    <property type="entry name" value="GAF"/>
    <property type="match status" value="2"/>
</dbReference>
<name>A0ABU3BPM7_9BACT</name>
<proteinExistence type="predicted"/>
<organism evidence="16 17">
    <name type="scientific">Rubrivirga litoralis</name>
    <dbReference type="NCBI Taxonomy" id="3075598"/>
    <lineage>
        <taxon>Bacteria</taxon>
        <taxon>Pseudomonadati</taxon>
        <taxon>Rhodothermota</taxon>
        <taxon>Rhodothermia</taxon>
        <taxon>Rhodothermales</taxon>
        <taxon>Rubricoccaceae</taxon>
        <taxon>Rubrivirga</taxon>
    </lineage>
</organism>
<evidence type="ECO:0000256" key="10">
    <source>
        <dbReference type="SAM" id="Coils"/>
    </source>
</evidence>
<evidence type="ECO:0000313" key="16">
    <source>
        <dbReference type="EMBL" id="MDT0631245.1"/>
    </source>
</evidence>
<comment type="catalytic activity">
    <reaction evidence="1">
        <text>ATP + protein L-histidine = ADP + protein N-phospho-L-histidine.</text>
        <dbReference type="EC" id="2.7.13.3"/>
    </reaction>
</comment>
<dbReference type="InterPro" id="IPR036097">
    <property type="entry name" value="HisK_dim/P_sf"/>
</dbReference>
<dbReference type="SUPFAM" id="SSF47384">
    <property type="entry name" value="Homodimeric domain of signal transducing histidine kinase"/>
    <property type="match status" value="1"/>
</dbReference>
<dbReference type="Gene3D" id="1.10.287.130">
    <property type="match status" value="1"/>
</dbReference>
<sequence length="1177" mass="124595">MRPPRPALARPSAPAAVRPGAVVARPAPPGEAARLVALDRYAILDTPPEESFDRVARLAAALFDVPIAFISFLDSERQWFKAAVGADLCEAPRRGSFCDPVIRSGAPLVVEDAQVDPRFAHNPFVAGPAGVRFYAGAPLTTPDGHCVGTLCVIDVEPREAPELGPLRDLAATVVVELELRREVAQRREAERTLAAEKEQAEHVLEGMGEALFAFDGAGRLTYLNAQAAALAGGGADALVGTTIEALVPGERGARLAAACRRAAREGRPGEFEMGSSEGDAWFHVRVCPHARGLTAFVSDATERHRAEETGRRREAILEGAGAAADALRRAADFHFLRGAAWDDELHALLAHLGRSTGASRAYVIGARPAPGGRGGAVGEWTAPGVEAWAAGARAAAPPGVAAWWAERLGRGETVTVRASEAPEPERRRLASRGSASVVAVPVLAGGEWWGVLGLETGDPSRTWAEAEVDALRVVAASLGAAVQRQESRVVLRESEEQLRLLIDGVRDHSIFLIDAGGRIETWNAGAERLKGYTAAEAIGLPYRAFYPSDDVAAGVPDEVLRRAAAEGSATTEGWRVRKDGSRFWVSGTVTALRDEPGADGGPGRLRGFGKVVRDATEEWEAAERLRQDKDRLQERVAERTAALAETSEQLEVEIRQRRHDKRWITQLGTLLDRAQDAIWVLDAESVTAYANRSAQQLYGWGPVEWLGRDIRDLLGAPLDTRHAEAFGTALAEGEWAGELRQRTRAGTDIVVESRWTFVEGEGDDLGSILVVNTDVSERKALLLRARRVEDLGRLAGGIAHDINNVLGPILMSLQLLAMRAGDDDATRKLLGTLESAATRGAGLVRQLLSYMRGARGEWAPVSVVPLVDEVGQILQETLPSNVALDLAVADDLPHVVADPTQLHQVLMNLTINARDAMPSGGALAVAVEDRTVDAAEAERYRDGRVGRFVRVTVSDTGVGMPPDVLDRVFDPFFTTKEGGTGLGLANVVGIVKGHGGFVVVESAEGAGTRFDVFLPAAEATAPPEVSGGGAAEPLADAGGAVLVVDDNAAMRDAACGVLASHGYRPVPAAHGADALDQLDAHGPVCAVLTDMMMPVMDGPALARALNERDPGLPVIGMSGLTTPDEAAAGGARFAGFLPKPFQAGALLQALDEVLATPPAPPASRLPTPHATPCPRPS</sequence>
<evidence type="ECO:0000256" key="7">
    <source>
        <dbReference type="ARBA" id="ARBA00022840"/>
    </source>
</evidence>
<dbReference type="Gene3D" id="3.30.450.20">
    <property type="entry name" value="PAS domain"/>
    <property type="match status" value="3"/>
</dbReference>
<dbReference type="SMART" id="SM00387">
    <property type="entry name" value="HATPase_c"/>
    <property type="match status" value="1"/>
</dbReference>
<dbReference type="Gene3D" id="3.40.50.2300">
    <property type="match status" value="1"/>
</dbReference>
<dbReference type="Pfam" id="PF00989">
    <property type="entry name" value="PAS"/>
    <property type="match status" value="1"/>
</dbReference>
<evidence type="ECO:0000256" key="9">
    <source>
        <dbReference type="PROSITE-ProRule" id="PRU00169"/>
    </source>
</evidence>
<dbReference type="EC" id="2.7.13.3" evidence="2"/>
<dbReference type="Pfam" id="PF00072">
    <property type="entry name" value="Response_reg"/>
    <property type="match status" value="1"/>
</dbReference>
<dbReference type="SUPFAM" id="SSF55874">
    <property type="entry name" value="ATPase domain of HSP90 chaperone/DNA topoisomerase II/histidine kinase"/>
    <property type="match status" value="1"/>
</dbReference>
<dbReference type="Gene3D" id="3.30.450.40">
    <property type="match status" value="2"/>
</dbReference>
<evidence type="ECO:0000256" key="6">
    <source>
        <dbReference type="ARBA" id="ARBA00022777"/>
    </source>
</evidence>